<accession>A0ABY6I1U4</accession>
<dbReference type="EMBL" id="CP107567">
    <property type="protein sequence ID" value="UYQ60801.1"/>
    <property type="molecule type" value="Genomic_DNA"/>
</dbReference>
<dbReference type="Proteomes" id="UP001163878">
    <property type="component" value="Chromosome"/>
</dbReference>
<evidence type="ECO:0000313" key="1">
    <source>
        <dbReference type="EMBL" id="UYQ60801.1"/>
    </source>
</evidence>
<gene>
    <name evidence="1" type="ORF">OGH68_04510</name>
</gene>
<protein>
    <submittedName>
        <fullName evidence="1">Uncharacterized protein</fullName>
    </submittedName>
</protein>
<dbReference type="RefSeq" id="WP_264242007.1">
    <property type="nucleotide sequence ID" value="NZ_CP107567.1"/>
</dbReference>
<organism evidence="1 2">
    <name type="scientific">Streptomyces peucetius</name>
    <dbReference type="NCBI Taxonomy" id="1950"/>
    <lineage>
        <taxon>Bacteria</taxon>
        <taxon>Bacillati</taxon>
        <taxon>Actinomycetota</taxon>
        <taxon>Actinomycetes</taxon>
        <taxon>Kitasatosporales</taxon>
        <taxon>Streptomycetaceae</taxon>
        <taxon>Streptomyces</taxon>
    </lineage>
</organism>
<reference evidence="1" key="1">
    <citation type="submission" date="2022-10" db="EMBL/GenBank/DDBJ databases">
        <title>Cytochrome P450 Catalyzes Benzene Ring Formation in the Biosynthesis of Trialkyl-Substituted Aromatic Polyketides.</title>
        <authorList>
            <person name="Zhao E."/>
            <person name="Ge H."/>
        </authorList>
    </citation>
    <scope>NUCLEOTIDE SEQUENCE</scope>
    <source>
        <strain evidence="1">NA0869</strain>
    </source>
</reference>
<evidence type="ECO:0000313" key="2">
    <source>
        <dbReference type="Proteomes" id="UP001163878"/>
    </source>
</evidence>
<keyword evidence="2" id="KW-1185">Reference proteome</keyword>
<proteinExistence type="predicted"/>
<name>A0ABY6I1U4_STRPE</name>
<sequence length="77" mass="7596">MDLGTVTGLPAYPSETPIAAAAETGGTDARRLLLTTPGGSGLHCALITNGTEKASPDQRAAAQKELAAQVAASGFTG</sequence>